<dbReference type="CDD" id="cd02440">
    <property type="entry name" value="AdoMet_MTases"/>
    <property type="match status" value="1"/>
</dbReference>
<name>A0A9W7ZXH6_9FUNG</name>
<reference evidence="8" key="1">
    <citation type="submission" date="2022-07" db="EMBL/GenBank/DDBJ databases">
        <title>Phylogenomic reconstructions and comparative analyses of Kickxellomycotina fungi.</title>
        <authorList>
            <person name="Reynolds N.K."/>
            <person name="Stajich J.E."/>
            <person name="Barry K."/>
            <person name="Grigoriev I.V."/>
            <person name="Crous P."/>
            <person name="Smith M.E."/>
        </authorList>
    </citation>
    <scope>NUCLEOTIDE SEQUENCE</scope>
    <source>
        <strain evidence="8">RSA 861</strain>
    </source>
</reference>
<dbReference type="GO" id="GO:0004719">
    <property type="term" value="F:protein-L-isoaspartate (D-aspartate) O-methyltransferase activity"/>
    <property type="evidence" value="ECO:0007669"/>
    <property type="project" value="UniProtKB-EC"/>
</dbReference>
<dbReference type="Pfam" id="PF01135">
    <property type="entry name" value="PCMT"/>
    <property type="match status" value="1"/>
</dbReference>
<evidence type="ECO:0000256" key="7">
    <source>
        <dbReference type="ARBA" id="ARBA00022691"/>
    </source>
</evidence>
<dbReference type="AlphaFoldDB" id="A0A9W7ZXH6"/>
<dbReference type="NCBIfam" id="TIGR00080">
    <property type="entry name" value="pimt"/>
    <property type="match status" value="1"/>
</dbReference>
<evidence type="ECO:0000256" key="2">
    <source>
        <dbReference type="ARBA" id="ARBA00005369"/>
    </source>
</evidence>
<evidence type="ECO:0000256" key="1">
    <source>
        <dbReference type="ARBA" id="ARBA00004496"/>
    </source>
</evidence>
<dbReference type="Proteomes" id="UP001150569">
    <property type="component" value="Unassembled WGS sequence"/>
</dbReference>
<keyword evidence="9" id="KW-1185">Reference proteome</keyword>
<proteinExistence type="inferred from homology"/>
<dbReference type="EMBL" id="JANBPT010000494">
    <property type="protein sequence ID" value="KAJ1918751.1"/>
    <property type="molecule type" value="Genomic_DNA"/>
</dbReference>
<evidence type="ECO:0000256" key="4">
    <source>
        <dbReference type="ARBA" id="ARBA00022490"/>
    </source>
</evidence>
<sequence length="231" mass="24529">MANAGLVLSPRVIETMRAVDRKHYVRSTADAYIDAPMAIGHGATISAPHMHAAALEHLEDVLQPGMKALDVGCGSGYLTACMAHLVGACGRVIGVDHIPALVNLARQNIALDHPDFLATNDSSDSGGNATNVGMAKPRVRLEVADGRVGFPAEQPYDCIHVGAAAGARPTALIDQLKAPGKLFAPVVCAPHDLDQVIILYEKDYQGCVTETELMGVRYVPLTDPERQTRGF</sequence>
<evidence type="ECO:0000313" key="8">
    <source>
        <dbReference type="EMBL" id="KAJ1918751.1"/>
    </source>
</evidence>
<dbReference type="InterPro" id="IPR029063">
    <property type="entry name" value="SAM-dependent_MTases_sf"/>
</dbReference>
<dbReference type="GO" id="GO:0005737">
    <property type="term" value="C:cytoplasm"/>
    <property type="evidence" value="ECO:0007669"/>
    <property type="project" value="UniProtKB-SubCell"/>
</dbReference>
<dbReference type="GO" id="GO:0032259">
    <property type="term" value="P:methylation"/>
    <property type="evidence" value="ECO:0007669"/>
    <property type="project" value="UniProtKB-KW"/>
</dbReference>
<comment type="similarity">
    <text evidence="2">Belongs to the methyltransferase superfamily. L-isoaspartyl/D-aspartyl protein methyltransferase family.</text>
</comment>
<dbReference type="PANTHER" id="PTHR11579:SF0">
    <property type="entry name" value="PROTEIN-L-ISOASPARTATE(D-ASPARTATE) O-METHYLTRANSFERASE"/>
    <property type="match status" value="1"/>
</dbReference>
<evidence type="ECO:0000313" key="9">
    <source>
        <dbReference type="Proteomes" id="UP001150569"/>
    </source>
</evidence>
<protein>
    <recommendedName>
        <fullName evidence="3">protein-L-isoaspartate(D-aspartate) O-methyltransferase</fullName>
        <ecNumber evidence="3">2.1.1.77</ecNumber>
    </recommendedName>
</protein>
<keyword evidence="6" id="KW-0808">Transferase</keyword>
<dbReference type="EC" id="2.1.1.77" evidence="3"/>
<evidence type="ECO:0000256" key="5">
    <source>
        <dbReference type="ARBA" id="ARBA00022603"/>
    </source>
</evidence>
<keyword evidence="7" id="KW-0949">S-adenosyl-L-methionine</keyword>
<evidence type="ECO:0000256" key="6">
    <source>
        <dbReference type="ARBA" id="ARBA00022679"/>
    </source>
</evidence>
<evidence type="ECO:0000256" key="3">
    <source>
        <dbReference type="ARBA" id="ARBA00011890"/>
    </source>
</evidence>
<gene>
    <name evidence="8" type="ORF">IWQ60_007418</name>
</gene>
<dbReference type="PANTHER" id="PTHR11579">
    <property type="entry name" value="PROTEIN-L-ISOASPARTATE O-METHYLTRANSFERASE"/>
    <property type="match status" value="1"/>
</dbReference>
<dbReference type="OrthoDB" id="73890at2759"/>
<dbReference type="Gene3D" id="3.40.50.150">
    <property type="entry name" value="Vaccinia Virus protein VP39"/>
    <property type="match status" value="1"/>
</dbReference>
<keyword evidence="5" id="KW-0489">Methyltransferase</keyword>
<comment type="subcellular location">
    <subcellularLocation>
        <location evidence="1">Cytoplasm</location>
    </subcellularLocation>
</comment>
<dbReference type="SUPFAM" id="SSF53335">
    <property type="entry name" value="S-adenosyl-L-methionine-dependent methyltransferases"/>
    <property type="match status" value="1"/>
</dbReference>
<organism evidence="8 9">
    <name type="scientific">Tieghemiomyces parasiticus</name>
    <dbReference type="NCBI Taxonomy" id="78921"/>
    <lineage>
        <taxon>Eukaryota</taxon>
        <taxon>Fungi</taxon>
        <taxon>Fungi incertae sedis</taxon>
        <taxon>Zoopagomycota</taxon>
        <taxon>Kickxellomycotina</taxon>
        <taxon>Dimargaritomycetes</taxon>
        <taxon>Dimargaritales</taxon>
        <taxon>Dimargaritaceae</taxon>
        <taxon>Tieghemiomyces</taxon>
    </lineage>
</organism>
<comment type="caution">
    <text evidence="8">The sequence shown here is derived from an EMBL/GenBank/DDBJ whole genome shotgun (WGS) entry which is preliminary data.</text>
</comment>
<dbReference type="InterPro" id="IPR000682">
    <property type="entry name" value="PCMT"/>
</dbReference>
<accession>A0A9W7ZXH6</accession>
<keyword evidence="4" id="KW-0963">Cytoplasm</keyword>